<organism evidence="1">
    <name type="scientific">Escherichia coli</name>
    <dbReference type="NCBI Taxonomy" id="562"/>
    <lineage>
        <taxon>Bacteria</taxon>
        <taxon>Pseudomonadati</taxon>
        <taxon>Pseudomonadota</taxon>
        <taxon>Gammaproteobacteria</taxon>
        <taxon>Enterobacterales</taxon>
        <taxon>Enterobacteriaceae</taxon>
        <taxon>Escherichia</taxon>
    </lineage>
</organism>
<sequence>MAASPGHEWKFPLFWALNKSHSEKWDFKEHQSHTNAVLLTSCQ</sequence>
<reference evidence="1" key="1">
    <citation type="journal article" date="2014" name="J. Antimicrob. Chemother.">
        <title>Nucleotide sequences of 16 transmissible plasmids identified in nine multidrug-resistant Escherichia coli isolates expressing an ESBL phenotype isolated from food-producing animals and healthy humans.</title>
        <authorList>
            <person name="Wang J."/>
            <person name="Stephan R."/>
            <person name="Power K."/>
            <person name="Yan Q."/>
            <person name="Hachler H."/>
            <person name="Fanning S."/>
        </authorList>
    </citation>
    <scope>NUCLEOTIDE SEQUENCE</scope>
    <source>
        <strain evidence="1">Human-2332</strain>
        <plasmid evidence="1">pH2332-166</plasmid>
    </source>
</reference>
<dbReference type="EMBL" id="KJ484626">
    <property type="protein sequence ID" value="AIF77326.1"/>
    <property type="molecule type" value="Genomic_DNA"/>
</dbReference>
<proteinExistence type="predicted"/>
<protein>
    <submittedName>
        <fullName evidence="1">Uncharacterized protein</fullName>
    </submittedName>
</protein>
<accession>A0A075MDS2</accession>
<geneLocation type="plasmid" evidence="1">
    <name>pH2332-166</name>
</geneLocation>
<name>A0A075MDS2_ECOLX</name>
<keyword evidence="1" id="KW-0614">Plasmid</keyword>
<dbReference type="AlphaFoldDB" id="A0A075MDS2"/>
<evidence type="ECO:0000313" key="1">
    <source>
        <dbReference type="EMBL" id="AIF77326.1"/>
    </source>
</evidence>